<evidence type="ECO:0000259" key="1">
    <source>
        <dbReference type="Pfam" id="PF08937"/>
    </source>
</evidence>
<dbReference type="InterPro" id="IPR015032">
    <property type="entry name" value="ThsB__TIR-like_domain"/>
</dbReference>
<reference evidence="2 3" key="1">
    <citation type="journal article" date="2012" name="J. Bacteriol.">
        <title>Genome sequence of cold-adapted Pseudomonas mandelii strain JR-1.</title>
        <authorList>
            <person name="Jang S.H."/>
            <person name="Kim J."/>
            <person name="Kim J."/>
            <person name="Hong S."/>
            <person name="Lee C."/>
        </authorList>
    </citation>
    <scope>NUCLEOTIDE SEQUENCE [LARGE SCALE GENOMIC DNA]</scope>
    <source>
        <strain evidence="2 3">JR-1</strain>
    </source>
</reference>
<gene>
    <name evidence="2" type="ORF">OU5_1584</name>
</gene>
<dbReference type="InterPro" id="IPR036490">
    <property type="entry name" value="ThsB_TIR-like_sf"/>
</dbReference>
<protein>
    <recommendedName>
        <fullName evidence="1">Thoeris protein ThsB TIR-like domain-containing protein</fullName>
    </recommendedName>
</protein>
<dbReference type="OrthoDB" id="9811746at2"/>
<feature type="domain" description="Thoeris protein ThsB TIR-like" evidence="1">
    <location>
        <begin position="6"/>
        <end position="100"/>
    </location>
</feature>
<dbReference type="Pfam" id="PF08937">
    <property type="entry name" value="ThsB_TIR"/>
    <property type="match status" value="1"/>
</dbReference>
<dbReference type="SUPFAM" id="SSF52206">
    <property type="entry name" value="Hypothetical protein MTH538"/>
    <property type="match status" value="1"/>
</dbReference>
<sequence length="146" mass="16305">MARKVFFSFQYEDVQRAMNVRNSNVIASDDKVGFIDKAEFEEVERKGEAAIKKWINDQLYGTSVTVVLVGATTDKSKWVKYEIEQSIERGNGILTIDISSISDFNGNPTTCCALRVPGAPHYLWKNNGREDLGKWIETAAKAAGKP</sequence>
<evidence type="ECO:0000313" key="3">
    <source>
        <dbReference type="Proteomes" id="UP000026913"/>
    </source>
</evidence>
<organism evidence="2 3">
    <name type="scientific">Pseudomonas mandelii JR-1</name>
    <dbReference type="NCBI Taxonomy" id="1147786"/>
    <lineage>
        <taxon>Bacteria</taxon>
        <taxon>Pseudomonadati</taxon>
        <taxon>Pseudomonadota</taxon>
        <taxon>Gammaproteobacteria</taxon>
        <taxon>Pseudomonadales</taxon>
        <taxon>Pseudomonadaceae</taxon>
        <taxon>Pseudomonas</taxon>
    </lineage>
</organism>
<evidence type="ECO:0000313" key="2">
    <source>
        <dbReference type="EMBL" id="AHZ68663.1"/>
    </source>
</evidence>
<dbReference type="HOGENOM" id="CLU_098991_0_0_6"/>
<dbReference type="Proteomes" id="UP000026913">
    <property type="component" value="Chromosome"/>
</dbReference>
<proteinExistence type="predicted"/>
<dbReference type="EMBL" id="CP005960">
    <property type="protein sequence ID" value="AHZ68663.1"/>
    <property type="molecule type" value="Genomic_DNA"/>
</dbReference>
<name>A0A024E8K6_9PSED</name>
<dbReference type="AlphaFoldDB" id="A0A024E8K6"/>
<dbReference type="Gene3D" id="3.40.50.11200">
    <property type="match status" value="1"/>
</dbReference>
<accession>A0A024E8K6</accession>
<dbReference type="RefSeq" id="WP_010461389.1">
    <property type="nucleotide sequence ID" value="NZ_CP005960.1"/>
</dbReference>
<dbReference type="KEGG" id="pman:OU5_1584"/>